<dbReference type="EMBL" id="SDWS01000018">
    <property type="protein sequence ID" value="RYB88286.1"/>
    <property type="molecule type" value="Genomic_DNA"/>
</dbReference>
<reference evidence="1 2" key="1">
    <citation type="submission" date="2019-01" db="EMBL/GenBank/DDBJ databases">
        <title>Novel species of Nocardioides.</title>
        <authorList>
            <person name="Liu Q."/>
            <person name="Xin Y.-H."/>
        </authorList>
    </citation>
    <scope>NUCLEOTIDE SEQUENCE [LARGE SCALE GENOMIC DNA]</scope>
    <source>
        <strain evidence="1 2">HLT3-15</strain>
    </source>
</reference>
<gene>
    <name evidence="1" type="ORF">EUA06_21810</name>
</gene>
<dbReference type="GO" id="GO:0005524">
    <property type="term" value="F:ATP binding"/>
    <property type="evidence" value="ECO:0007669"/>
    <property type="project" value="UniProtKB-KW"/>
</dbReference>
<organism evidence="1 2">
    <name type="scientific">Nocardioides glacieisoli</name>
    <dbReference type="NCBI Taxonomy" id="1168730"/>
    <lineage>
        <taxon>Bacteria</taxon>
        <taxon>Bacillati</taxon>
        <taxon>Actinomycetota</taxon>
        <taxon>Actinomycetes</taxon>
        <taxon>Propionibacteriales</taxon>
        <taxon>Nocardioidaceae</taxon>
        <taxon>Nocardioides</taxon>
    </lineage>
</organism>
<accession>A0A4Q2RJ62</accession>
<evidence type="ECO:0000313" key="1">
    <source>
        <dbReference type="EMBL" id="RYB88286.1"/>
    </source>
</evidence>
<dbReference type="SUPFAM" id="SSF52540">
    <property type="entry name" value="P-loop containing nucleoside triphosphate hydrolases"/>
    <property type="match status" value="1"/>
</dbReference>
<dbReference type="Gene3D" id="3.40.50.300">
    <property type="entry name" value="P-loop containing nucleotide triphosphate hydrolases"/>
    <property type="match status" value="2"/>
</dbReference>
<keyword evidence="1" id="KW-0547">Nucleotide-binding</keyword>
<keyword evidence="2" id="KW-1185">Reference proteome</keyword>
<dbReference type="OrthoDB" id="9804380at2"/>
<name>A0A4Q2RJ62_9ACTN</name>
<protein>
    <submittedName>
        <fullName evidence="1">ATP-binding protein</fullName>
    </submittedName>
</protein>
<evidence type="ECO:0000313" key="2">
    <source>
        <dbReference type="Proteomes" id="UP000291838"/>
    </source>
</evidence>
<proteinExistence type="predicted"/>
<dbReference type="Proteomes" id="UP000291838">
    <property type="component" value="Unassembled WGS sequence"/>
</dbReference>
<dbReference type="InterPro" id="IPR027417">
    <property type="entry name" value="P-loop_NTPase"/>
</dbReference>
<keyword evidence="1" id="KW-0067">ATP-binding</keyword>
<sequence>MASTRSRARGGAKNPRAASRTIDDLLADFGTTMPRKLPPAAELPTEKLFPGSVKPKGVRRMGHGWAASLPPLAGYQMTSEEAPVLWPLISGDGLPPWGAEMGYDALSGGKFYCDPMGWVLDDAIPVTNPNIFIFGKPGRGKSATVKAFMLRMIRYGYRSLVLGDVKDEYEDLARFLGVDPFRIGPGLAGRINPLDFGPLGVDWDKQTREEQHRRATVIFNRWLFLIRGLVGSQGVTFSPTEERVINKVLRHLTGWSAGASQLKPVTIPQVWAALDSPSKDLVADCRYSSEQDFFDGTRPLRDALGALCEGSLQGMFDTESTYRPDWRAPIQTLSLRSLHETGNKVAVGIALMCLNSWGQGMRETASAGDRRIVLRDEAWLQTRLSLDAVMALDSNLRLSRTEGDIQIVTYHKPSDPLSAGDQGSQAAQIAKDLLSLSDVRILMGQDESVADELGQLMGLSEMQQGVITGWAMQDKGRALWMVGDQRYKVHTLLTPLEKKLTYTNDAIAAAL</sequence>
<comment type="caution">
    <text evidence="1">The sequence shown here is derived from an EMBL/GenBank/DDBJ whole genome shotgun (WGS) entry which is preliminary data.</text>
</comment>
<dbReference type="AlphaFoldDB" id="A0A4Q2RJ62"/>